<dbReference type="HAMAP" id="MF_01075">
    <property type="entry name" value="NhaP2"/>
    <property type="match status" value="1"/>
</dbReference>
<dbReference type="InterPro" id="IPR036721">
    <property type="entry name" value="RCK_C_sf"/>
</dbReference>
<keyword evidence="8 12" id="KW-0630">Potassium</keyword>
<dbReference type="InterPro" id="IPR023729">
    <property type="entry name" value="NhaP2"/>
</dbReference>
<dbReference type="InterPro" id="IPR036318">
    <property type="entry name" value="FAD-bd_PCMH-like_sf"/>
</dbReference>
<organism evidence="15 17">
    <name type="scientific">Yersinia nurmii</name>
    <dbReference type="NCBI Taxonomy" id="685706"/>
    <lineage>
        <taxon>Bacteria</taxon>
        <taxon>Pseudomonadati</taxon>
        <taxon>Pseudomonadota</taxon>
        <taxon>Gammaproteobacteria</taxon>
        <taxon>Enterobacterales</taxon>
        <taxon>Yersiniaceae</taxon>
        <taxon>Yersinia</taxon>
    </lineage>
</organism>
<gene>
    <name evidence="12" type="primary">nhaP2</name>
    <name evidence="14" type="ORF">ERS137967_00181</name>
    <name evidence="15" type="ORF">QVN42_01165</name>
</gene>
<dbReference type="PROSITE" id="PS51202">
    <property type="entry name" value="RCK_C"/>
    <property type="match status" value="1"/>
</dbReference>
<feature type="transmembrane region" description="Helical" evidence="12">
    <location>
        <begin position="164"/>
        <end position="188"/>
    </location>
</feature>
<feature type="transmembrane region" description="Helical" evidence="12">
    <location>
        <begin position="243"/>
        <end position="261"/>
    </location>
</feature>
<evidence type="ECO:0000256" key="11">
    <source>
        <dbReference type="ARBA" id="ARBA00023136"/>
    </source>
</evidence>
<keyword evidence="3 12" id="KW-0050">Antiport</keyword>
<feature type="transmembrane region" description="Helical" evidence="12">
    <location>
        <begin position="30"/>
        <end position="47"/>
    </location>
</feature>
<dbReference type="PANTHER" id="PTHR32507">
    <property type="entry name" value="NA(+)/H(+) ANTIPORTER 1"/>
    <property type="match status" value="1"/>
</dbReference>
<protein>
    <recommendedName>
        <fullName evidence="12">K(+)/H(+) antiporter NhaP2</fullName>
    </recommendedName>
    <alternativeName>
        <fullName evidence="12">Potassium/proton antiporter NhaP2</fullName>
    </alternativeName>
</protein>
<evidence type="ECO:0000313" key="17">
    <source>
        <dbReference type="Proteomes" id="UP001167864"/>
    </source>
</evidence>
<comment type="subcellular location">
    <subcellularLocation>
        <location evidence="1 12">Cell membrane</location>
        <topology evidence="1 12">Multi-pass membrane protein</topology>
    </subcellularLocation>
</comment>
<dbReference type="Proteomes" id="UP001167864">
    <property type="component" value="Unassembled WGS sequence"/>
</dbReference>
<dbReference type="GO" id="GO:0005886">
    <property type="term" value="C:plasma membrane"/>
    <property type="evidence" value="ECO:0007669"/>
    <property type="project" value="UniProtKB-SubCell"/>
</dbReference>
<evidence type="ECO:0000256" key="1">
    <source>
        <dbReference type="ARBA" id="ARBA00004651"/>
    </source>
</evidence>
<keyword evidence="16" id="KW-1185">Reference proteome</keyword>
<reference evidence="14 16" key="1">
    <citation type="submission" date="2015-03" db="EMBL/GenBank/DDBJ databases">
        <authorList>
            <consortium name="Pathogen Informatics"/>
            <person name="Murphy D."/>
        </authorList>
    </citation>
    <scope>NUCLEOTIDE SEQUENCE [LARGE SCALE GENOMIC DNA]</scope>
    <source>
        <strain evidence="16">type strain: CIP110231</strain>
        <strain evidence="14">Type strain: CIP110231</strain>
    </source>
</reference>
<dbReference type="GO" id="GO:0050660">
    <property type="term" value="F:flavin adenine dinucleotide binding"/>
    <property type="evidence" value="ECO:0007669"/>
    <property type="project" value="InterPro"/>
</dbReference>
<dbReference type="InterPro" id="IPR016169">
    <property type="entry name" value="FAD-bd_PCMH_sub2"/>
</dbReference>
<reference evidence="15" key="2">
    <citation type="submission" date="2023-06" db="EMBL/GenBank/DDBJ databases">
        <authorList>
            <person name="Polev D.E."/>
            <person name="Saitova A.T."/>
            <person name="Bogumilchik E.A."/>
            <person name="Kokorina G.I."/>
            <person name="Voskresenskaia E.A."/>
        </authorList>
    </citation>
    <scope>NUCLEOTIDE SEQUENCE</scope>
    <source>
        <strain evidence="15">2145 StPb PI</strain>
    </source>
</reference>
<dbReference type="Proteomes" id="UP000040578">
    <property type="component" value="Unassembled WGS sequence"/>
</dbReference>
<evidence type="ECO:0000256" key="7">
    <source>
        <dbReference type="ARBA" id="ARBA00022692"/>
    </source>
</evidence>
<dbReference type="Pfam" id="PF00999">
    <property type="entry name" value="Na_H_Exchanger"/>
    <property type="match status" value="1"/>
</dbReference>
<evidence type="ECO:0000313" key="15">
    <source>
        <dbReference type="EMBL" id="MDN0086016.1"/>
    </source>
</evidence>
<name>A0AAW7JUB2_9GAMM</name>
<evidence type="ECO:0000256" key="5">
    <source>
        <dbReference type="ARBA" id="ARBA00022519"/>
    </source>
</evidence>
<evidence type="ECO:0000256" key="12">
    <source>
        <dbReference type="HAMAP-Rule" id="MF_01075"/>
    </source>
</evidence>
<dbReference type="SUPFAM" id="SSF116726">
    <property type="entry name" value="TrkA C-terminal domain-like"/>
    <property type="match status" value="1"/>
</dbReference>
<keyword evidence="4 12" id="KW-1003">Cell membrane</keyword>
<dbReference type="InterPro" id="IPR038770">
    <property type="entry name" value="Na+/solute_symporter_sf"/>
</dbReference>
<feature type="transmembrane region" description="Helical" evidence="12">
    <location>
        <begin position="6"/>
        <end position="23"/>
    </location>
</feature>
<feature type="transmembrane region" description="Helical" evidence="12">
    <location>
        <begin position="59"/>
        <end position="76"/>
    </location>
</feature>
<dbReference type="Gene3D" id="1.20.1530.20">
    <property type="match status" value="1"/>
</dbReference>
<dbReference type="InterPro" id="IPR005170">
    <property type="entry name" value="Transptr-assoc_dom"/>
</dbReference>
<feature type="transmembrane region" description="Helical" evidence="12">
    <location>
        <begin position="194"/>
        <end position="213"/>
    </location>
</feature>
<evidence type="ECO:0000313" key="14">
    <source>
        <dbReference type="EMBL" id="CND87941.1"/>
    </source>
</evidence>
<dbReference type="SUPFAM" id="SSF56176">
    <property type="entry name" value="FAD-binding/transporter-associated domain-like"/>
    <property type="match status" value="1"/>
</dbReference>
<evidence type="ECO:0000256" key="3">
    <source>
        <dbReference type="ARBA" id="ARBA00022449"/>
    </source>
</evidence>
<evidence type="ECO:0000259" key="13">
    <source>
        <dbReference type="PROSITE" id="PS51202"/>
    </source>
</evidence>
<feature type="domain" description="RCK C-terminal" evidence="13">
    <location>
        <begin position="403"/>
        <end position="485"/>
    </location>
</feature>
<evidence type="ECO:0000256" key="10">
    <source>
        <dbReference type="ARBA" id="ARBA00023065"/>
    </source>
</evidence>
<dbReference type="RefSeq" id="WP_049596456.1">
    <property type="nucleotide sequence ID" value="NZ_CPYD01000001.1"/>
</dbReference>
<accession>A0AAW7JUB2</accession>
<comment type="catalytic activity">
    <reaction evidence="12">
        <text>K(+)(in) + H(+)(out) = K(+)(out) + H(+)(in)</text>
        <dbReference type="Rhea" id="RHEA:29467"/>
        <dbReference type="ChEBI" id="CHEBI:15378"/>
        <dbReference type="ChEBI" id="CHEBI:29103"/>
    </reaction>
</comment>
<evidence type="ECO:0000256" key="2">
    <source>
        <dbReference type="ARBA" id="ARBA00022448"/>
    </source>
</evidence>
<feature type="transmembrane region" description="Helical" evidence="12">
    <location>
        <begin position="298"/>
        <end position="323"/>
    </location>
</feature>
<dbReference type="PANTHER" id="PTHR32507:SF7">
    <property type="entry name" value="K(+)_H(+) ANTIPORTER NHAP2"/>
    <property type="match status" value="1"/>
</dbReference>
<dbReference type="NCBIfam" id="NF003716">
    <property type="entry name" value="PRK05326.1-3"/>
    <property type="match status" value="1"/>
</dbReference>
<dbReference type="InterPro" id="IPR006153">
    <property type="entry name" value="Cation/H_exchanger_TM"/>
</dbReference>
<dbReference type="EMBL" id="CPYD01000001">
    <property type="protein sequence ID" value="CND87941.1"/>
    <property type="molecule type" value="Genomic_DNA"/>
</dbReference>
<dbReference type="EMBL" id="JAUEHU010000001">
    <property type="protein sequence ID" value="MDN0086016.1"/>
    <property type="molecule type" value="Genomic_DNA"/>
</dbReference>
<feature type="transmembrane region" description="Helical" evidence="12">
    <location>
        <begin position="88"/>
        <end position="113"/>
    </location>
</feature>
<dbReference type="Pfam" id="PF02080">
    <property type="entry name" value="TrkA_C"/>
    <property type="match status" value="1"/>
</dbReference>
<evidence type="ECO:0000256" key="6">
    <source>
        <dbReference type="ARBA" id="ARBA00022538"/>
    </source>
</evidence>
<proteinExistence type="inferred from homology"/>
<dbReference type="Pfam" id="PF03471">
    <property type="entry name" value="CorC_HlyC"/>
    <property type="match status" value="1"/>
</dbReference>
<dbReference type="AlphaFoldDB" id="A0AAW7JUB2"/>
<dbReference type="Gene3D" id="3.30.70.1450">
    <property type="entry name" value="Regulator of K+ conductance, C-terminal domain"/>
    <property type="match status" value="1"/>
</dbReference>
<dbReference type="GO" id="GO:0015386">
    <property type="term" value="F:potassium:proton antiporter activity"/>
    <property type="evidence" value="ECO:0007669"/>
    <property type="project" value="UniProtKB-UniRule"/>
</dbReference>
<keyword evidence="6 12" id="KW-0633">Potassium transport</keyword>
<sequence>MDATTINSLFLIGAVLVGASILLSSLSSRLGIPILVIFLAIGMLAGGDGIGGIPFDNYPAAYLVSNLALAVILLDGGMRTRASSFRVALWPALSLATVGVMITAGLTGLAAAWLFDLDIIQGMLIGAIIGSTDAAAVFSLLGGKGLNERVSATLEIESGSNDPMAVFLTITLIAMISAGETSLSWMFIVHLLQQFGLGIILGLLGGSLLLMLINRIELANGLYPLLAVSGGIMIFALTTALNGSGILAVYLCGLMLGNRPIRNRSGILQTFDGLAWLSQIGMFLVLGLLLNPSDLLPIAIPALILSLWMILFARPLSVFIGLLPFRSFNLRERIFISWVGLRGAVPVILAVFPMMAGLPNAHLFFNVAFFVVLVSLLLQGTSLSFAARKTKLVVPPALAPISRVGLDIDMNRQWEQFIYQLSSEKWCIGAALRDLKMPQGTRIAALFRGKDLLHPTGSTRLKEGDILCVIGQEHDLPALGKLFSQSPTITLDERFFGDFILEADARLNDISQIYGLNLEDGIDSQQTLGQFVIYLLGGEPVIGDQIEWDGLTWTIAEMDNDRVTKVGVKILTEKA</sequence>
<keyword evidence="10 12" id="KW-0406">Ion transport</keyword>
<dbReference type="Gene3D" id="3.30.465.10">
    <property type="match status" value="1"/>
</dbReference>
<feature type="transmembrane region" description="Helical" evidence="12">
    <location>
        <begin position="361"/>
        <end position="378"/>
    </location>
</feature>
<feature type="transmembrane region" description="Helical" evidence="12">
    <location>
        <begin position="273"/>
        <end position="292"/>
    </location>
</feature>
<dbReference type="SMART" id="SM01091">
    <property type="entry name" value="CorC_HlyC"/>
    <property type="match status" value="1"/>
</dbReference>
<evidence type="ECO:0000313" key="16">
    <source>
        <dbReference type="Proteomes" id="UP000040578"/>
    </source>
</evidence>
<keyword evidence="9 12" id="KW-1133">Transmembrane helix</keyword>
<feature type="transmembrane region" description="Helical" evidence="12">
    <location>
        <begin position="335"/>
        <end position="355"/>
    </location>
</feature>
<keyword evidence="2 12" id="KW-0813">Transport</keyword>
<evidence type="ECO:0000256" key="4">
    <source>
        <dbReference type="ARBA" id="ARBA00022475"/>
    </source>
</evidence>
<dbReference type="GO" id="GO:0006884">
    <property type="term" value="P:cell volume homeostasis"/>
    <property type="evidence" value="ECO:0007669"/>
    <property type="project" value="InterPro"/>
</dbReference>
<feature type="transmembrane region" description="Helical" evidence="12">
    <location>
        <begin position="119"/>
        <end position="143"/>
    </location>
</feature>
<comment type="function">
    <text evidence="12">K(+)/H(+) antiporter that extrudes potassium in exchange for external protons and maintains the internal concentration of potassium under toxic levels.</text>
</comment>
<dbReference type="NCBIfam" id="NF003715">
    <property type="entry name" value="PRK05326.1-2"/>
    <property type="match status" value="1"/>
</dbReference>
<comment type="caution">
    <text evidence="15">The sequence shown here is derived from an EMBL/GenBank/DDBJ whole genome shotgun (WGS) entry which is preliminary data.</text>
</comment>
<dbReference type="InterPro" id="IPR006037">
    <property type="entry name" value="RCK_C"/>
</dbReference>
<keyword evidence="11 12" id="KW-0472">Membrane</keyword>
<evidence type="ECO:0000256" key="8">
    <source>
        <dbReference type="ARBA" id="ARBA00022958"/>
    </source>
</evidence>
<keyword evidence="5" id="KW-0997">Cell inner membrane</keyword>
<evidence type="ECO:0000256" key="9">
    <source>
        <dbReference type="ARBA" id="ARBA00022989"/>
    </source>
</evidence>
<dbReference type="NCBIfam" id="NF003714">
    <property type="entry name" value="PRK05326.1-1"/>
    <property type="match status" value="1"/>
</dbReference>
<keyword evidence="7 12" id="KW-0812">Transmembrane</keyword>
<comment type="similarity">
    <text evidence="12">Belongs to the monovalent cation:proton antiporter 1 (CPA1) transporter (TC 2.A.36) family. NhaP2 subfamily.</text>
</comment>